<sequence length="98" mass="11287">MLLDPLEEQLDLPAAFVKRANGCCRQNHLIGEKDKCLAGFWVLETQPAQLRGVVRFRVEAIERNRLVAKDTRTAIRWGRVHPMRFEIRLGTRDEEGAC</sequence>
<reference evidence="1" key="1">
    <citation type="submission" date="2019-08" db="EMBL/GenBank/DDBJ databases">
        <authorList>
            <person name="Kucharzyk K."/>
            <person name="Murdoch R.W."/>
            <person name="Higgins S."/>
            <person name="Loffler F."/>
        </authorList>
    </citation>
    <scope>NUCLEOTIDE SEQUENCE</scope>
</reference>
<proteinExistence type="predicted"/>
<evidence type="ECO:0000313" key="1">
    <source>
        <dbReference type="EMBL" id="MPN64900.1"/>
    </source>
</evidence>
<protein>
    <submittedName>
        <fullName evidence="1">Uncharacterized protein</fullName>
    </submittedName>
</protein>
<name>A0A645JPB0_9ZZZZ</name>
<dbReference type="EMBL" id="VSSQ01146464">
    <property type="protein sequence ID" value="MPN64900.1"/>
    <property type="molecule type" value="Genomic_DNA"/>
</dbReference>
<comment type="caution">
    <text evidence="1">The sequence shown here is derived from an EMBL/GenBank/DDBJ whole genome shotgun (WGS) entry which is preliminary data.</text>
</comment>
<dbReference type="AlphaFoldDB" id="A0A645JPB0"/>
<gene>
    <name evidence="1" type="ORF">SDC9_212678</name>
</gene>
<accession>A0A645JPB0</accession>
<organism evidence="1">
    <name type="scientific">bioreactor metagenome</name>
    <dbReference type="NCBI Taxonomy" id="1076179"/>
    <lineage>
        <taxon>unclassified sequences</taxon>
        <taxon>metagenomes</taxon>
        <taxon>ecological metagenomes</taxon>
    </lineage>
</organism>